<gene>
    <name evidence="5" type="ORF">QVE165_LOCUS45241</name>
</gene>
<keyword evidence="3 4" id="KW-0349">Heme</keyword>
<keyword evidence="6" id="KW-1185">Reference proteome</keyword>
<keyword evidence="3 4" id="KW-0408">Iron</keyword>
<name>A0A815V3A0_9BILA</name>
<dbReference type="GO" id="GO:0020037">
    <property type="term" value="F:heme binding"/>
    <property type="evidence" value="ECO:0007669"/>
    <property type="project" value="InterPro"/>
</dbReference>
<dbReference type="PRINTS" id="PR00385">
    <property type="entry name" value="P450"/>
</dbReference>
<reference evidence="5" key="1">
    <citation type="submission" date="2021-02" db="EMBL/GenBank/DDBJ databases">
        <authorList>
            <person name="Nowell W R."/>
        </authorList>
    </citation>
    <scope>NUCLEOTIDE SEQUENCE</scope>
</reference>
<dbReference type="PANTHER" id="PTHR24305">
    <property type="entry name" value="CYTOCHROME P450"/>
    <property type="match status" value="1"/>
</dbReference>
<sequence length="287" mass="32896">MIIYLPRVLSSIYLQLNHRHRRAQTIIERYLCRMIEQELSESPESISQRKRTCLIASLVASLQKDEKAEAMKSEEEKRGLSRSELLHEMLLFLVAGYETTSTALAWFIYLMSKHPQVQQKIKAELIGDSQNQVWSVERLDSLVYLDCVVNEVLRFCPPINGTLRTLTTDDRLPQSGVQLFKGDSVLIPFHTLARDTRQWSIDPELFCPERFLHVDKDHHPYALIPFGSGHRQCVGQDLARFELKVIAARLMQYVTFGDGGSKVNAGGHFSRITIMPKHIGVTIEFDQ</sequence>
<dbReference type="GO" id="GO:0004497">
    <property type="term" value="F:monooxygenase activity"/>
    <property type="evidence" value="ECO:0007669"/>
    <property type="project" value="UniProtKB-KW"/>
</dbReference>
<dbReference type="InterPro" id="IPR036396">
    <property type="entry name" value="Cyt_P450_sf"/>
</dbReference>
<proteinExistence type="inferred from homology"/>
<dbReference type="InterPro" id="IPR017972">
    <property type="entry name" value="Cyt_P450_CS"/>
</dbReference>
<protein>
    <recommendedName>
        <fullName evidence="7">Cytochrome P450</fullName>
    </recommendedName>
</protein>
<feature type="binding site" description="axial binding residue" evidence="3">
    <location>
        <position position="233"/>
    </location>
    <ligand>
        <name>heme</name>
        <dbReference type="ChEBI" id="CHEBI:30413"/>
    </ligand>
    <ligandPart>
        <name>Fe</name>
        <dbReference type="ChEBI" id="CHEBI:18248"/>
    </ligandPart>
</feature>
<comment type="cofactor">
    <cofactor evidence="1 3">
        <name>heme</name>
        <dbReference type="ChEBI" id="CHEBI:30413"/>
    </cofactor>
</comment>
<dbReference type="CDD" id="cd00302">
    <property type="entry name" value="cytochrome_P450"/>
    <property type="match status" value="1"/>
</dbReference>
<dbReference type="AlphaFoldDB" id="A0A815V3A0"/>
<evidence type="ECO:0000256" key="2">
    <source>
        <dbReference type="ARBA" id="ARBA00010617"/>
    </source>
</evidence>
<keyword evidence="4" id="KW-0560">Oxidoreductase</keyword>
<comment type="similarity">
    <text evidence="2 4">Belongs to the cytochrome P450 family.</text>
</comment>
<dbReference type="Pfam" id="PF00067">
    <property type="entry name" value="p450"/>
    <property type="match status" value="1"/>
</dbReference>
<dbReference type="EMBL" id="CAJNOM010000630">
    <property type="protein sequence ID" value="CAF1527363.1"/>
    <property type="molecule type" value="Genomic_DNA"/>
</dbReference>
<dbReference type="Proteomes" id="UP000663832">
    <property type="component" value="Unassembled WGS sequence"/>
</dbReference>
<dbReference type="InterPro" id="IPR050121">
    <property type="entry name" value="Cytochrome_P450_monoxygenase"/>
</dbReference>
<evidence type="ECO:0008006" key="7">
    <source>
        <dbReference type="Google" id="ProtNLM"/>
    </source>
</evidence>
<keyword evidence="3 4" id="KW-0479">Metal-binding</keyword>
<keyword evidence="4" id="KW-0503">Monooxygenase</keyword>
<evidence type="ECO:0000256" key="4">
    <source>
        <dbReference type="RuleBase" id="RU000461"/>
    </source>
</evidence>
<dbReference type="InterPro" id="IPR002401">
    <property type="entry name" value="Cyt_P450_E_grp-I"/>
</dbReference>
<organism evidence="5 6">
    <name type="scientific">Adineta steineri</name>
    <dbReference type="NCBI Taxonomy" id="433720"/>
    <lineage>
        <taxon>Eukaryota</taxon>
        <taxon>Metazoa</taxon>
        <taxon>Spiralia</taxon>
        <taxon>Gnathifera</taxon>
        <taxon>Rotifera</taxon>
        <taxon>Eurotatoria</taxon>
        <taxon>Bdelloidea</taxon>
        <taxon>Adinetida</taxon>
        <taxon>Adinetidae</taxon>
        <taxon>Adineta</taxon>
    </lineage>
</organism>
<evidence type="ECO:0000313" key="5">
    <source>
        <dbReference type="EMBL" id="CAF1527363.1"/>
    </source>
</evidence>
<evidence type="ECO:0000256" key="3">
    <source>
        <dbReference type="PIRSR" id="PIRSR602401-1"/>
    </source>
</evidence>
<dbReference type="GO" id="GO:0016705">
    <property type="term" value="F:oxidoreductase activity, acting on paired donors, with incorporation or reduction of molecular oxygen"/>
    <property type="evidence" value="ECO:0007669"/>
    <property type="project" value="InterPro"/>
</dbReference>
<dbReference type="OrthoDB" id="2789670at2759"/>
<dbReference type="PRINTS" id="PR00463">
    <property type="entry name" value="EP450I"/>
</dbReference>
<dbReference type="InterPro" id="IPR001128">
    <property type="entry name" value="Cyt_P450"/>
</dbReference>
<dbReference type="Gene3D" id="1.10.630.10">
    <property type="entry name" value="Cytochrome P450"/>
    <property type="match status" value="1"/>
</dbReference>
<evidence type="ECO:0000313" key="6">
    <source>
        <dbReference type="Proteomes" id="UP000663832"/>
    </source>
</evidence>
<accession>A0A815V3A0</accession>
<comment type="caution">
    <text evidence="5">The sequence shown here is derived from an EMBL/GenBank/DDBJ whole genome shotgun (WGS) entry which is preliminary data.</text>
</comment>
<dbReference type="PROSITE" id="PS00086">
    <property type="entry name" value="CYTOCHROME_P450"/>
    <property type="match status" value="1"/>
</dbReference>
<dbReference type="SUPFAM" id="SSF48264">
    <property type="entry name" value="Cytochrome P450"/>
    <property type="match status" value="1"/>
</dbReference>
<dbReference type="PANTHER" id="PTHR24305:SF166">
    <property type="entry name" value="CYTOCHROME P450 12A4, MITOCHONDRIAL-RELATED"/>
    <property type="match status" value="1"/>
</dbReference>
<evidence type="ECO:0000256" key="1">
    <source>
        <dbReference type="ARBA" id="ARBA00001971"/>
    </source>
</evidence>
<dbReference type="GO" id="GO:0005506">
    <property type="term" value="F:iron ion binding"/>
    <property type="evidence" value="ECO:0007669"/>
    <property type="project" value="InterPro"/>
</dbReference>